<comment type="caution">
    <text evidence="2">The sequence shown here is derived from an EMBL/GenBank/DDBJ whole genome shotgun (WGS) entry which is preliminary data.</text>
</comment>
<dbReference type="OrthoDB" id="612868at2"/>
<dbReference type="EMBL" id="PJZK01000025">
    <property type="protein sequence ID" value="PLR44780.1"/>
    <property type="molecule type" value="Genomic_DNA"/>
</dbReference>
<keyword evidence="3" id="KW-1185">Reference proteome</keyword>
<name>A0A2N5EIN7_9GAMM</name>
<dbReference type="InterPro" id="IPR017483">
    <property type="entry name" value="CHP03034"/>
</dbReference>
<organism evidence="2 3">
    <name type="scientific">Chimaeribacter arupi</name>
    <dbReference type="NCBI Taxonomy" id="2060066"/>
    <lineage>
        <taxon>Bacteria</taxon>
        <taxon>Pseudomonadati</taxon>
        <taxon>Pseudomonadota</taxon>
        <taxon>Gammaproteobacteria</taxon>
        <taxon>Enterobacterales</taxon>
        <taxon>Yersiniaceae</taxon>
        <taxon>Chimaeribacter</taxon>
    </lineage>
</organism>
<accession>A0A2N5EIN7</accession>
<dbReference type="AlphaFoldDB" id="A0A2N5EIN7"/>
<evidence type="ECO:0000313" key="3">
    <source>
        <dbReference type="Proteomes" id="UP000234626"/>
    </source>
</evidence>
<evidence type="ECO:0000256" key="1">
    <source>
        <dbReference type="SAM" id="MobiDB-lite"/>
    </source>
</evidence>
<dbReference type="Pfam" id="PF11692">
    <property type="entry name" value="DUF3289"/>
    <property type="match status" value="1"/>
</dbReference>
<evidence type="ECO:0008006" key="4">
    <source>
        <dbReference type="Google" id="ProtNLM"/>
    </source>
</evidence>
<feature type="compositionally biased region" description="Polar residues" evidence="1">
    <location>
        <begin position="95"/>
        <end position="116"/>
    </location>
</feature>
<protein>
    <recommendedName>
        <fullName evidence="4">DUF3289 domain-containing protein</fullName>
    </recommendedName>
</protein>
<reference evidence="2 3" key="1">
    <citation type="submission" date="2017-12" db="EMBL/GenBank/DDBJ databases">
        <title>Characterization of six clinical isolates of Enterochimera gen. nov., a novel genus of the Yersiniaciae family and the three species Enterochimera arupensis sp. nov., Enterochimera coloradensis sp. nov, and Enterochimera californica sp. nov.</title>
        <authorList>
            <person name="Rossi A."/>
            <person name="Fisher M."/>
        </authorList>
    </citation>
    <scope>NUCLEOTIDE SEQUENCE [LARGE SCALE GENOMIC DNA]</scope>
    <source>
        <strain evidence="2 3">2016Iso1</strain>
    </source>
</reference>
<dbReference type="NCBIfam" id="TIGR03034">
    <property type="entry name" value="YPO3983 family protein"/>
    <property type="match status" value="1"/>
</dbReference>
<dbReference type="CDD" id="cd14744">
    <property type="entry name" value="PAAR_CT_2"/>
    <property type="match status" value="1"/>
</dbReference>
<feature type="region of interest" description="Disordered" evidence="1">
    <location>
        <begin position="95"/>
        <end position="121"/>
    </location>
</feature>
<proteinExistence type="predicted"/>
<dbReference type="Proteomes" id="UP000234626">
    <property type="component" value="Unassembled WGS sequence"/>
</dbReference>
<gene>
    <name evidence="2" type="ORF">CYR34_18865</name>
</gene>
<sequence length="379" mass="43410">MARMLARSGNKTTQGHIVSASSSIYDGELPLAQFGDLAWCNVCQGSFQMAATGTGWFEDGYFVADGDRVMCRCPNHTVCAVSGFFDESAHQGRLSSSFRETDPSTTHQTEPTQYAQTAKKPVSPPLPLPALIFETQKKMDDYAASDMKHGDLTAAQLREQYHLTDISSRCSPYQMADRQASARILFDEFRHLSDLYSFQGPYQELMRKMIAHMQENSGKPFSDPLLDKAMKERILEDKSTNRSPVKLKDSLNKFIDWERKFYPLADEHELYDSVMESTLPRFNNWADRINGLGITVHDTAATHITLQSLDINGDTFRATLHYRIQDHFGLDDVDVRHPLYHQFRLFRIWFVLQRWEEYGYKPFITEMNATVTIEGQREG</sequence>
<dbReference type="RefSeq" id="WP_101835961.1">
    <property type="nucleotide sequence ID" value="NZ_CP119395.1"/>
</dbReference>
<evidence type="ECO:0000313" key="2">
    <source>
        <dbReference type="EMBL" id="PLR44780.1"/>
    </source>
</evidence>